<dbReference type="SMART" id="SM01007">
    <property type="entry name" value="Aldolase_II"/>
    <property type="match status" value="1"/>
</dbReference>
<feature type="binding site" evidence="6">
    <location>
        <position position="211"/>
    </location>
    <ligand>
        <name>Zn(2+)</name>
        <dbReference type="ChEBI" id="CHEBI:29105"/>
    </ligand>
</feature>
<keyword evidence="2 6" id="KW-0479">Metal-binding</keyword>
<dbReference type="GO" id="GO:0008994">
    <property type="term" value="F:rhamnulose-1-phosphate aldolase activity"/>
    <property type="evidence" value="ECO:0007669"/>
    <property type="project" value="UniProtKB-UniRule"/>
</dbReference>
<dbReference type="InterPro" id="IPR001303">
    <property type="entry name" value="Aldolase_II/adducin_N"/>
</dbReference>
<dbReference type="EMBL" id="FNJQ01000003">
    <property type="protein sequence ID" value="SDO91649.1"/>
    <property type="molecule type" value="Genomic_DNA"/>
</dbReference>
<comment type="similarity">
    <text evidence="6">Belongs to the aldolase class II family. RhaD subfamily.</text>
</comment>
<dbReference type="InterPro" id="IPR050197">
    <property type="entry name" value="Aldolase_class_II_sugar_metab"/>
</dbReference>
<dbReference type="InterPro" id="IPR036409">
    <property type="entry name" value="Aldolase_II/adducin_N_sf"/>
</dbReference>
<dbReference type="Gene3D" id="3.40.225.10">
    <property type="entry name" value="Class II aldolase/adducin N-terminal domain"/>
    <property type="match status" value="1"/>
</dbReference>
<comment type="pathway">
    <text evidence="6">Carbohydrate degradation; L-rhamnose degradation; glycerone phosphate from L-rhamnose: step 3/3.</text>
</comment>
<keyword evidence="1 6" id="KW-0963">Cytoplasm</keyword>
<evidence type="ECO:0000256" key="3">
    <source>
        <dbReference type="ARBA" id="ARBA00022833"/>
    </source>
</evidence>
<dbReference type="GO" id="GO:0005829">
    <property type="term" value="C:cytosol"/>
    <property type="evidence" value="ECO:0007669"/>
    <property type="project" value="TreeGrafter"/>
</dbReference>
<feature type="binding site" evidence="6">
    <location>
        <position position="142"/>
    </location>
    <ligand>
        <name>Zn(2+)</name>
        <dbReference type="ChEBI" id="CHEBI:29105"/>
    </ligand>
</feature>
<comment type="subcellular location">
    <subcellularLocation>
        <location evidence="6">Cytoplasm</location>
    </subcellularLocation>
</comment>
<dbReference type="UniPathway" id="UPA00541">
    <property type="reaction ID" value="UER00603"/>
</dbReference>
<evidence type="ECO:0000256" key="2">
    <source>
        <dbReference type="ARBA" id="ARBA00022723"/>
    </source>
</evidence>
<protein>
    <recommendedName>
        <fullName evidence="6">Rhamnulose-1-phosphate aldolase</fullName>
        <ecNumber evidence="6">4.1.2.19</ecNumber>
    </recommendedName>
</protein>
<feature type="binding site" evidence="6">
    <location>
        <position position="140"/>
    </location>
    <ligand>
        <name>Zn(2+)</name>
        <dbReference type="ChEBI" id="CHEBI:29105"/>
    </ligand>
</feature>
<reference evidence="8 9" key="1">
    <citation type="submission" date="2016-10" db="EMBL/GenBank/DDBJ databases">
        <authorList>
            <person name="de Groot N.N."/>
        </authorList>
    </citation>
    <scope>NUCLEOTIDE SEQUENCE [LARGE SCALE GENOMIC DNA]</scope>
    <source>
        <strain evidence="8 9">S137</strain>
    </source>
</reference>
<evidence type="ECO:0000256" key="4">
    <source>
        <dbReference type="ARBA" id="ARBA00023239"/>
    </source>
</evidence>
<keyword evidence="4 6" id="KW-0456">Lyase</keyword>
<evidence type="ECO:0000313" key="9">
    <source>
        <dbReference type="Proteomes" id="UP000182412"/>
    </source>
</evidence>
<dbReference type="NCBIfam" id="NF002963">
    <property type="entry name" value="PRK03634.1"/>
    <property type="match status" value="1"/>
</dbReference>
<feature type="domain" description="Class II aldolase/adducin N-terminal" evidence="7">
    <location>
        <begin position="10"/>
        <end position="238"/>
    </location>
</feature>
<dbReference type="AlphaFoldDB" id="A0A1H0NG18"/>
<keyword evidence="3 6" id="KW-0862">Zinc</keyword>
<dbReference type="EC" id="4.1.2.19" evidence="6"/>
<dbReference type="OrthoDB" id="9784634at2"/>
<dbReference type="RefSeq" id="WP_074571276.1">
    <property type="nucleotide sequence ID" value="NZ_FNJQ01000003.1"/>
</dbReference>
<name>A0A1H0NG18_SELRU</name>
<proteinExistence type="inferred from homology"/>
<dbReference type="InterPro" id="IPR013447">
    <property type="entry name" value="Rhamnulose-1-P_Aldolase"/>
</dbReference>
<sequence length="272" mass="30565">MDIKDAKFMEGFIRLTADAFRKGWHERNGGNLTYRIPAEEIAEVKNSLHQVDEWLPIGNSVPELAGEYFLVTGSGKYMRNVELCPEKNIAVILVDDKGENYGIVWGLTDGGRPTSELPTHLGNHELKKRLTAGRNRVIYHAHPTNLIALTFVLPLNDKEFTRELWEMATEDPVIFPEGLGVVPWMVPGGKAIADASTKLMEKYRVVVWAHHGLFVCGDDFDEAFGLMDTVEKAAEICVKVRSMGGKKQTITRENFLDLAKEFHIDLNEALLD</sequence>
<accession>A0A1H0NG18</accession>
<evidence type="ECO:0000259" key="7">
    <source>
        <dbReference type="SMART" id="SM01007"/>
    </source>
</evidence>
<dbReference type="HAMAP" id="MF_00770">
    <property type="entry name" value="RhaD"/>
    <property type="match status" value="1"/>
</dbReference>
<dbReference type="PANTHER" id="PTHR22789">
    <property type="entry name" value="FUCULOSE PHOSPHATE ALDOLASE"/>
    <property type="match status" value="1"/>
</dbReference>
<dbReference type="GO" id="GO:0019323">
    <property type="term" value="P:pentose catabolic process"/>
    <property type="evidence" value="ECO:0007669"/>
    <property type="project" value="TreeGrafter"/>
</dbReference>
<dbReference type="GO" id="GO:0046872">
    <property type="term" value="F:metal ion binding"/>
    <property type="evidence" value="ECO:0007669"/>
    <property type="project" value="UniProtKB-KW"/>
</dbReference>
<evidence type="ECO:0000256" key="5">
    <source>
        <dbReference type="ARBA" id="ARBA00023308"/>
    </source>
</evidence>
<comment type="cofactor">
    <cofactor evidence="6">
        <name>Zn(2+)</name>
        <dbReference type="ChEBI" id="CHEBI:29105"/>
    </cofactor>
    <text evidence="6">Binds 1 zinc ion per subunit.</text>
</comment>
<gene>
    <name evidence="6" type="primary">rhaD</name>
    <name evidence="8" type="ORF">SAMN05216366_10369</name>
</gene>
<comment type="catalytic activity">
    <reaction evidence="6">
        <text>L-rhamnulose 1-phosphate = (S)-lactaldehyde + dihydroxyacetone phosphate</text>
        <dbReference type="Rhea" id="RHEA:19689"/>
        <dbReference type="ChEBI" id="CHEBI:18041"/>
        <dbReference type="ChEBI" id="CHEBI:57642"/>
        <dbReference type="ChEBI" id="CHEBI:58313"/>
        <dbReference type="EC" id="4.1.2.19"/>
    </reaction>
</comment>
<evidence type="ECO:0000256" key="1">
    <source>
        <dbReference type="ARBA" id="ARBA00022490"/>
    </source>
</evidence>
<dbReference type="Pfam" id="PF00596">
    <property type="entry name" value="Aldolase_II"/>
    <property type="match status" value="1"/>
</dbReference>
<feature type="active site" evidence="6">
    <location>
        <position position="116"/>
    </location>
</feature>
<dbReference type="PANTHER" id="PTHR22789:SF16">
    <property type="entry name" value="RHAMNULOSE-1-PHOSPHATE ALDOLASE"/>
    <property type="match status" value="1"/>
</dbReference>
<evidence type="ECO:0000313" key="8">
    <source>
        <dbReference type="EMBL" id="SDO91649.1"/>
    </source>
</evidence>
<dbReference type="GO" id="GO:0019301">
    <property type="term" value="P:rhamnose catabolic process"/>
    <property type="evidence" value="ECO:0007669"/>
    <property type="project" value="UniProtKB-UniRule"/>
</dbReference>
<dbReference type="SUPFAM" id="SSF53639">
    <property type="entry name" value="AraD/HMP-PK domain-like"/>
    <property type="match status" value="1"/>
</dbReference>
<comment type="function">
    <text evidence="6">Catalyzes the reversible cleavage of L-rhamnulose-1-phosphate to dihydroxyacetone phosphate (DHAP) and L-lactaldehyde.</text>
</comment>
<evidence type="ECO:0000256" key="6">
    <source>
        <dbReference type="HAMAP-Rule" id="MF_00770"/>
    </source>
</evidence>
<dbReference type="Proteomes" id="UP000182412">
    <property type="component" value="Unassembled WGS sequence"/>
</dbReference>
<keyword evidence="5 6" id="KW-0684">Rhamnose metabolism</keyword>
<organism evidence="8 9">
    <name type="scientific">Selenomonas ruminantium</name>
    <dbReference type="NCBI Taxonomy" id="971"/>
    <lineage>
        <taxon>Bacteria</taxon>
        <taxon>Bacillati</taxon>
        <taxon>Bacillota</taxon>
        <taxon>Negativicutes</taxon>
        <taxon>Selenomonadales</taxon>
        <taxon>Selenomonadaceae</taxon>
        <taxon>Selenomonas</taxon>
    </lineage>
</organism>